<accession>A0A915J6H4</accession>
<dbReference type="AlphaFoldDB" id="A0A915J6H4"/>
<evidence type="ECO:0000313" key="2">
    <source>
        <dbReference type="WBParaSite" id="nRc.2.0.1.t21338-RA"/>
    </source>
</evidence>
<organism evidence="1 2">
    <name type="scientific">Romanomermis culicivorax</name>
    <name type="common">Nematode worm</name>
    <dbReference type="NCBI Taxonomy" id="13658"/>
    <lineage>
        <taxon>Eukaryota</taxon>
        <taxon>Metazoa</taxon>
        <taxon>Ecdysozoa</taxon>
        <taxon>Nematoda</taxon>
        <taxon>Enoplea</taxon>
        <taxon>Dorylaimia</taxon>
        <taxon>Mermithida</taxon>
        <taxon>Mermithoidea</taxon>
        <taxon>Mermithidae</taxon>
        <taxon>Romanomermis</taxon>
    </lineage>
</organism>
<protein>
    <submittedName>
        <fullName evidence="2">Uncharacterized protein</fullName>
    </submittedName>
</protein>
<name>A0A915J6H4_ROMCU</name>
<evidence type="ECO:0000313" key="1">
    <source>
        <dbReference type="Proteomes" id="UP000887565"/>
    </source>
</evidence>
<dbReference type="WBParaSite" id="nRc.2.0.1.t21338-RA">
    <property type="protein sequence ID" value="nRc.2.0.1.t21338-RA"/>
    <property type="gene ID" value="nRc.2.0.1.g21338"/>
</dbReference>
<sequence>MENAVAFTTTVFFNDWLEKVEGPEIMELADDIFFDAKVQPLPLESDQPIIFDGMELFTVDWDQKNDANRPLYVTPLSTKYTSLKTDGADFPRKITTERTFYKSQDSQKLTKLNANSDFVTAPIAPAATGASITDHGSSLAIAKANKVQSFLVEACDALEQLSTTTPQITNNVPTVQTMDQIIGIVAHQFQTQQQHVQQEIQEQVQFTNAGFTALAGQMQQLMSTTTTTAVAHNPPTPRAPLVTSRFHGEEPCNIYIPNEALCETEPALAFGRPPAHTKPKAPSTDTLYNNKFSRTTCSENEISHAAPQRCPLPAVN</sequence>
<reference evidence="2" key="1">
    <citation type="submission" date="2022-11" db="UniProtKB">
        <authorList>
            <consortium name="WormBaseParasite"/>
        </authorList>
    </citation>
    <scope>IDENTIFICATION</scope>
</reference>
<dbReference type="Proteomes" id="UP000887565">
    <property type="component" value="Unplaced"/>
</dbReference>
<keyword evidence="1" id="KW-1185">Reference proteome</keyword>
<proteinExistence type="predicted"/>